<name>A0ABD5WN78_9EURY</name>
<reference evidence="1 2" key="1">
    <citation type="journal article" date="2019" name="Int. J. Syst. Evol. Microbiol.">
        <title>The Global Catalogue of Microorganisms (GCM) 10K type strain sequencing project: providing services to taxonomists for standard genome sequencing and annotation.</title>
        <authorList>
            <consortium name="The Broad Institute Genomics Platform"/>
            <consortium name="The Broad Institute Genome Sequencing Center for Infectious Disease"/>
            <person name="Wu L."/>
            <person name="Ma J."/>
        </authorList>
    </citation>
    <scope>NUCLEOTIDE SEQUENCE [LARGE SCALE GENOMIC DNA]</scope>
    <source>
        <strain evidence="1 2">DT72</strain>
    </source>
</reference>
<organism evidence="1 2">
    <name type="scientific">Halorussus caseinilyticus</name>
    <dbReference type="NCBI Taxonomy" id="3034025"/>
    <lineage>
        <taxon>Archaea</taxon>
        <taxon>Methanobacteriati</taxon>
        <taxon>Methanobacteriota</taxon>
        <taxon>Stenosarchaea group</taxon>
        <taxon>Halobacteria</taxon>
        <taxon>Halobacteriales</taxon>
        <taxon>Haladaptataceae</taxon>
        <taxon>Halorussus</taxon>
    </lineage>
</organism>
<accession>A0ABD5WN78</accession>
<evidence type="ECO:0000313" key="1">
    <source>
        <dbReference type="EMBL" id="MFC7080121.1"/>
    </source>
</evidence>
<evidence type="ECO:0000313" key="2">
    <source>
        <dbReference type="Proteomes" id="UP001596407"/>
    </source>
</evidence>
<evidence type="ECO:0008006" key="3">
    <source>
        <dbReference type="Google" id="ProtNLM"/>
    </source>
</evidence>
<dbReference type="AlphaFoldDB" id="A0ABD5WN78"/>
<protein>
    <recommendedName>
        <fullName evidence="3">Twin-arginine translocation signal domain-containing protein</fullName>
    </recommendedName>
</protein>
<keyword evidence="2" id="KW-1185">Reference proteome</keyword>
<dbReference type="EMBL" id="JBHSZH010000005">
    <property type="protein sequence ID" value="MFC7080121.1"/>
    <property type="molecule type" value="Genomic_DNA"/>
</dbReference>
<dbReference type="RefSeq" id="WP_276282060.1">
    <property type="nucleotide sequence ID" value="NZ_CP119809.1"/>
</dbReference>
<gene>
    <name evidence="1" type="ORF">ACFQJ6_08320</name>
</gene>
<dbReference type="Proteomes" id="UP001596407">
    <property type="component" value="Unassembled WGS sequence"/>
</dbReference>
<dbReference type="GeneID" id="79303294"/>
<sequence>MNRRQVLKRVGAGGLVTLGVGNAAAKQSGGVSVTDLDAVHVERGEEVVATLENPSRSKVRRLHAEMDTDEELVTPNECCLKECRVDCAYCDYGCCDWMREC</sequence>
<proteinExistence type="predicted"/>
<comment type="caution">
    <text evidence="1">The sequence shown here is derived from an EMBL/GenBank/DDBJ whole genome shotgun (WGS) entry which is preliminary data.</text>
</comment>